<dbReference type="PANTHER" id="PTHR48081:SF8">
    <property type="entry name" value="ALPHA_BETA HYDROLASE FOLD-3 DOMAIN-CONTAINING PROTEIN-RELATED"/>
    <property type="match status" value="1"/>
</dbReference>
<dbReference type="EMBL" id="DXGH01000055">
    <property type="protein sequence ID" value="HIW81859.1"/>
    <property type="molecule type" value="Genomic_DNA"/>
</dbReference>
<dbReference type="PANTHER" id="PTHR48081">
    <property type="entry name" value="AB HYDROLASE SUPERFAMILY PROTEIN C4A8.06C"/>
    <property type="match status" value="1"/>
</dbReference>
<dbReference type="InterPro" id="IPR029058">
    <property type="entry name" value="AB_hydrolase_fold"/>
</dbReference>
<reference evidence="3" key="2">
    <citation type="submission" date="2021-04" db="EMBL/GenBank/DDBJ databases">
        <authorList>
            <person name="Gilroy R."/>
        </authorList>
    </citation>
    <scope>NUCLEOTIDE SEQUENCE</scope>
    <source>
        <strain evidence="3">CHK195-6426</strain>
    </source>
</reference>
<dbReference type="RefSeq" id="WP_318704815.1">
    <property type="nucleotide sequence ID" value="NZ_CALWMU010000017.1"/>
</dbReference>
<protein>
    <submittedName>
        <fullName evidence="3">Alpha/beta hydrolase</fullName>
    </submittedName>
</protein>
<evidence type="ECO:0000313" key="4">
    <source>
        <dbReference type="Proteomes" id="UP000824265"/>
    </source>
</evidence>
<organism evidence="3 4">
    <name type="scientific">Candidatus Acetatifactor stercoripullorum</name>
    <dbReference type="NCBI Taxonomy" id="2838414"/>
    <lineage>
        <taxon>Bacteria</taxon>
        <taxon>Bacillati</taxon>
        <taxon>Bacillota</taxon>
        <taxon>Clostridia</taxon>
        <taxon>Lachnospirales</taxon>
        <taxon>Lachnospiraceae</taxon>
        <taxon>Acetatifactor</taxon>
    </lineage>
</organism>
<reference evidence="3" key="1">
    <citation type="journal article" date="2021" name="PeerJ">
        <title>Extensive microbial diversity within the chicken gut microbiome revealed by metagenomics and culture.</title>
        <authorList>
            <person name="Gilroy R."/>
            <person name="Ravi A."/>
            <person name="Getino M."/>
            <person name="Pursley I."/>
            <person name="Horton D.L."/>
            <person name="Alikhan N.F."/>
            <person name="Baker D."/>
            <person name="Gharbi K."/>
            <person name="Hall N."/>
            <person name="Watson M."/>
            <person name="Adriaenssens E.M."/>
            <person name="Foster-Nyarko E."/>
            <person name="Jarju S."/>
            <person name="Secka A."/>
            <person name="Antonio M."/>
            <person name="Oren A."/>
            <person name="Chaudhuri R.R."/>
            <person name="La Ragione R."/>
            <person name="Hildebrand F."/>
            <person name="Pallen M.J."/>
        </authorList>
    </citation>
    <scope>NUCLEOTIDE SEQUENCE</scope>
    <source>
        <strain evidence="3">CHK195-6426</strain>
    </source>
</reference>
<proteinExistence type="predicted"/>
<name>A0A9D1R5W6_9FIRM</name>
<sequence length="298" mass="33759">MSKESRRNQNLMQLIKRVHGLVENSDIEKHRQSQDYIGAILGNTKDICYKEVDIDGMYGEWVSVNRPHMKKYVILHCHGGGYSTGSSMYARTLTAKLASIVSMDVLCFDYRLAPEHPYPAALEDAMKAWNYLMLLGYGARDIIVTGDSAGGNLALSLTLKLKQENRMLPRGLVLLSPWTDLTSSGESFESRAELDPVLDKAYIDRMVLAYADKRNLEEPLISPLFGDFQSFPPTYIQVGENEILLSDALRLYEAMGKAGVFVKLDRFPGMWHVFQMSPFKTAYEAMEKNAEFIFEICR</sequence>
<accession>A0A9D1R5W6</accession>
<dbReference type="Pfam" id="PF07859">
    <property type="entry name" value="Abhydrolase_3"/>
    <property type="match status" value="1"/>
</dbReference>
<comment type="caution">
    <text evidence="3">The sequence shown here is derived from an EMBL/GenBank/DDBJ whole genome shotgun (WGS) entry which is preliminary data.</text>
</comment>
<dbReference type="GO" id="GO:0016787">
    <property type="term" value="F:hydrolase activity"/>
    <property type="evidence" value="ECO:0007669"/>
    <property type="project" value="UniProtKB-KW"/>
</dbReference>
<dbReference type="AlphaFoldDB" id="A0A9D1R5W6"/>
<dbReference type="InterPro" id="IPR050300">
    <property type="entry name" value="GDXG_lipolytic_enzyme"/>
</dbReference>
<feature type="domain" description="Alpha/beta hydrolase fold-3" evidence="2">
    <location>
        <begin position="74"/>
        <end position="275"/>
    </location>
</feature>
<gene>
    <name evidence="3" type="ORF">H9742_10160</name>
</gene>
<dbReference type="SUPFAM" id="SSF53474">
    <property type="entry name" value="alpha/beta-Hydrolases"/>
    <property type="match status" value="1"/>
</dbReference>
<evidence type="ECO:0000256" key="1">
    <source>
        <dbReference type="ARBA" id="ARBA00022801"/>
    </source>
</evidence>
<dbReference type="Proteomes" id="UP000824265">
    <property type="component" value="Unassembled WGS sequence"/>
</dbReference>
<evidence type="ECO:0000313" key="3">
    <source>
        <dbReference type="EMBL" id="HIW81859.1"/>
    </source>
</evidence>
<keyword evidence="1 3" id="KW-0378">Hydrolase</keyword>
<dbReference type="InterPro" id="IPR013094">
    <property type="entry name" value="AB_hydrolase_3"/>
</dbReference>
<dbReference type="Gene3D" id="3.40.50.1820">
    <property type="entry name" value="alpha/beta hydrolase"/>
    <property type="match status" value="1"/>
</dbReference>
<evidence type="ECO:0000259" key="2">
    <source>
        <dbReference type="Pfam" id="PF07859"/>
    </source>
</evidence>